<name>X0XD51_9ZZZZ</name>
<sequence>MKHIEVIENEIKSLISENKDFIDNFKKFKNT</sequence>
<reference evidence="1" key="1">
    <citation type="journal article" date="2014" name="Front. Microbiol.">
        <title>High frequency of phylogenetically diverse reductive dehalogenase-homologous genes in deep subseafloor sedimentary metagenomes.</title>
        <authorList>
            <person name="Kawai M."/>
            <person name="Futagami T."/>
            <person name="Toyoda A."/>
            <person name="Takaki Y."/>
            <person name="Nishi S."/>
            <person name="Hori S."/>
            <person name="Arai W."/>
            <person name="Tsubouchi T."/>
            <person name="Morono Y."/>
            <person name="Uchiyama I."/>
            <person name="Ito T."/>
            <person name="Fujiyama A."/>
            <person name="Inagaki F."/>
            <person name="Takami H."/>
        </authorList>
    </citation>
    <scope>NUCLEOTIDE SEQUENCE</scope>
    <source>
        <strain evidence="1">Expedition CK06-06</strain>
    </source>
</reference>
<dbReference type="EMBL" id="BARS01044943">
    <property type="protein sequence ID" value="GAG41005.1"/>
    <property type="molecule type" value="Genomic_DNA"/>
</dbReference>
<accession>X0XD51</accession>
<organism evidence="1">
    <name type="scientific">marine sediment metagenome</name>
    <dbReference type="NCBI Taxonomy" id="412755"/>
    <lineage>
        <taxon>unclassified sequences</taxon>
        <taxon>metagenomes</taxon>
        <taxon>ecological metagenomes</taxon>
    </lineage>
</organism>
<dbReference type="AlphaFoldDB" id="X0XD51"/>
<gene>
    <name evidence="1" type="ORF">S01H1_67829</name>
</gene>
<evidence type="ECO:0000313" key="1">
    <source>
        <dbReference type="EMBL" id="GAG41005.1"/>
    </source>
</evidence>
<protein>
    <submittedName>
        <fullName evidence="1">Uncharacterized protein</fullName>
    </submittedName>
</protein>
<proteinExistence type="predicted"/>
<comment type="caution">
    <text evidence="1">The sequence shown here is derived from an EMBL/GenBank/DDBJ whole genome shotgun (WGS) entry which is preliminary data.</text>
</comment>
<feature type="non-terminal residue" evidence="1">
    <location>
        <position position="31"/>
    </location>
</feature>